<sequence length="230" mass="25366">MARIRSVHPGLFTDEAFVSLSADAQVFLIGLWTEADDQGIFEWKPVTLRMRLRPSKDGSVEPILAELTNADCVRLFQLAGRNYGAIRNFRKYQRPKSPNAVHPITDEIRIYVSLSPVISEIGGDEQPSFPPKGEIDPQMEDGGKEEGGKYKFSGKVVRLKAKDFDAWLKAYHSIPDLSAELQRIDAGLAAKPPDNWFVAASAMLNAKHQKLLGERRTRPAGGVIPLGVGG</sequence>
<evidence type="ECO:0000313" key="1">
    <source>
        <dbReference type="EMBL" id="CAB4176102.1"/>
    </source>
</evidence>
<accession>A0A6J5S9H4</accession>
<proteinExistence type="predicted"/>
<evidence type="ECO:0000313" key="2">
    <source>
        <dbReference type="EMBL" id="CAB4210389.1"/>
    </source>
</evidence>
<dbReference type="EMBL" id="LR796943">
    <property type="protein sequence ID" value="CAB4176102.1"/>
    <property type="molecule type" value="Genomic_DNA"/>
</dbReference>
<gene>
    <name evidence="2" type="ORF">UFOVP1425_7</name>
    <name evidence="3" type="ORF">UFOVP1672_69</name>
    <name evidence="1" type="ORF">UFOVP988_7</name>
</gene>
<dbReference type="EMBL" id="LR797367">
    <property type="protein sequence ID" value="CAB4210389.1"/>
    <property type="molecule type" value="Genomic_DNA"/>
</dbReference>
<name>A0A6J5S9H4_9CAUD</name>
<dbReference type="EMBL" id="LR797536">
    <property type="protein sequence ID" value="CAB4223477.1"/>
    <property type="molecule type" value="Genomic_DNA"/>
</dbReference>
<reference evidence="2" key="1">
    <citation type="submission" date="2020-05" db="EMBL/GenBank/DDBJ databases">
        <authorList>
            <person name="Chiriac C."/>
            <person name="Salcher M."/>
            <person name="Ghai R."/>
            <person name="Kavagutti S V."/>
        </authorList>
    </citation>
    <scope>NUCLEOTIDE SEQUENCE</scope>
</reference>
<protein>
    <submittedName>
        <fullName evidence="2">Uncharacterized protein</fullName>
    </submittedName>
</protein>
<evidence type="ECO:0000313" key="3">
    <source>
        <dbReference type="EMBL" id="CAB4223477.1"/>
    </source>
</evidence>
<organism evidence="2">
    <name type="scientific">uncultured Caudovirales phage</name>
    <dbReference type="NCBI Taxonomy" id="2100421"/>
    <lineage>
        <taxon>Viruses</taxon>
        <taxon>Duplodnaviria</taxon>
        <taxon>Heunggongvirae</taxon>
        <taxon>Uroviricota</taxon>
        <taxon>Caudoviricetes</taxon>
        <taxon>Peduoviridae</taxon>
        <taxon>Maltschvirus</taxon>
        <taxon>Maltschvirus maltsch</taxon>
    </lineage>
</organism>